<dbReference type="Gene3D" id="3.40.50.2300">
    <property type="match status" value="2"/>
</dbReference>
<evidence type="ECO:0000313" key="6">
    <source>
        <dbReference type="Proteomes" id="UP000886780"/>
    </source>
</evidence>
<evidence type="ECO:0000256" key="2">
    <source>
        <dbReference type="ARBA" id="ARBA00007639"/>
    </source>
</evidence>
<feature type="domain" description="Periplasmic binding protein" evidence="4">
    <location>
        <begin position="10"/>
        <end position="261"/>
    </location>
</feature>
<dbReference type="GO" id="GO:0030246">
    <property type="term" value="F:carbohydrate binding"/>
    <property type="evidence" value="ECO:0007669"/>
    <property type="project" value="UniProtKB-ARBA"/>
</dbReference>
<evidence type="ECO:0000259" key="4">
    <source>
        <dbReference type="Pfam" id="PF13407"/>
    </source>
</evidence>
<dbReference type="CDD" id="cd19971">
    <property type="entry name" value="PBP1_ABC_sugar_binding-like"/>
    <property type="match status" value="1"/>
</dbReference>
<dbReference type="Pfam" id="PF13407">
    <property type="entry name" value="Peripla_BP_4"/>
    <property type="match status" value="1"/>
</dbReference>
<organism evidence="5 6">
    <name type="scientific">Candidatus Lachnoclostridium stercoripullorum</name>
    <dbReference type="NCBI Taxonomy" id="2838635"/>
    <lineage>
        <taxon>Bacteria</taxon>
        <taxon>Bacillati</taxon>
        <taxon>Bacillota</taxon>
        <taxon>Clostridia</taxon>
        <taxon>Lachnospirales</taxon>
        <taxon>Lachnospiraceae</taxon>
    </lineage>
</organism>
<comment type="subcellular location">
    <subcellularLocation>
        <location evidence="1">Cell envelope</location>
    </subcellularLocation>
</comment>
<gene>
    <name evidence="5" type="ORF">IAA28_00465</name>
</gene>
<comment type="similarity">
    <text evidence="2">Belongs to the bacterial solute-binding protein 2 family.</text>
</comment>
<accession>A0A9D1W242</accession>
<evidence type="ECO:0000313" key="5">
    <source>
        <dbReference type="EMBL" id="HIX51260.1"/>
    </source>
</evidence>
<comment type="caution">
    <text evidence="5">The sequence shown here is derived from an EMBL/GenBank/DDBJ whole genome shotgun (WGS) entry which is preliminary data.</text>
</comment>
<keyword evidence="3" id="KW-0732">Signal</keyword>
<dbReference type="Proteomes" id="UP000886780">
    <property type="component" value="Unassembled WGS sequence"/>
</dbReference>
<dbReference type="InterPro" id="IPR028082">
    <property type="entry name" value="Peripla_BP_I"/>
</dbReference>
<protein>
    <submittedName>
        <fullName evidence="5">Sugar ABC transporter substrate-binding protein</fullName>
    </submittedName>
</protein>
<dbReference type="PANTHER" id="PTHR46847:SF1">
    <property type="entry name" value="D-ALLOSE-BINDING PERIPLASMIC PROTEIN-RELATED"/>
    <property type="match status" value="1"/>
</dbReference>
<dbReference type="EMBL" id="DXEU01000009">
    <property type="protein sequence ID" value="HIX51260.1"/>
    <property type="molecule type" value="Genomic_DNA"/>
</dbReference>
<dbReference type="AlphaFoldDB" id="A0A9D1W242"/>
<proteinExistence type="inferred from homology"/>
<evidence type="ECO:0000256" key="1">
    <source>
        <dbReference type="ARBA" id="ARBA00004196"/>
    </source>
</evidence>
<dbReference type="GO" id="GO:0030313">
    <property type="term" value="C:cell envelope"/>
    <property type="evidence" value="ECO:0007669"/>
    <property type="project" value="UniProtKB-SubCell"/>
</dbReference>
<reference evidence="5" key="2">
    <citation type="submission" date="2021-04" db="EMBL/GenBank/DDBJ databases">
        <authorList>
            <person name="Gilroy R."/>
        </authorList>
    </citation>
    <scope>NUCLEOTIDE SEQUENCE</scope>
    <source>
        <strain evidence="5">ChiGjej4B4-12881</strain>
    </source>
</reference>
<sequence length="289" mass="32088">MNQKENAHVIGVSYMTMNNEFYAIMSEEINARIEAEGDKIILRDPALDEERQREQISEMLDAGIDLLVVTPVDWESLTPVLQQAKEQGVFVVVLDTDVQDEDLADCTITSDNYQAGRIVGEYFKKSHDQARVVVMTHETTRSGQDRVQGFLDAVKDCRGIEIVREIECEGQLEIAMPAMEEAIEEGLEFDHVFCLNDLASVGVVAALDARGLTDRVEVYGVDGSPDAKALIREGMMTATAAQFPTEIGKRAADAIYELLSGGSTEKKVRIPVELITRGNVEEFGVDRWQ</sequence>
<reference evidence="5" key="1">
    <citation type="journal article" date="2021" name="PeerJ">
        <title>Extensive microbial diversity within the chicken gut microbiome revealed by metagenomics and culture.</title>
        <authorList>
            <person name="Gilroy R."/>
            <person name="Ravi A."/>
            <person name="Getino M."/>
            <person name="Pursley I."/>
            <person name="Horton D.L."/>
            <person name="Alikhan N.F."/>
            <person name="Baker D."/>
            <person name="Gharbi K."/>
            <person name="Hall N."/>
            <person name="Watson M."/>
            <person name="Adriaenssens E.M."/>
            <person name="Foster-Nyarko E."/>
            <person name="Jarju S."/>
            <person name="Secka A."/>
            <person name="Antonio M."/>
            <person name="Oren A."/>
            <person name="Chaudhuri R.R."/>
            <person name="La Ragione R."/>
            <person name="Hildebrand F."/>
            <person name="Pallen M.J."/>
        </authorList>
    </citation>
    <scope>NUCLEOTIDE SEQUENCE</scope>
    <source>
        <strain evidence="5">ChiGjej4B4-12881</strain>
    </source>
</reference>
<name>A0A9D1W242_9FIRM</name>
<evidence type="ECO:0000256" key="3">
    <source>
        <dbReference type="ARBA" id="ARBA00022729"/>
    </source>
</evidence>
<dbReference type="SUPFAM" id="SSF53822">
    <property type="entry name" value="Periplasmic binding protein-like I"/>
    <property type="match status" value="1"/>
</dbReference>
<dbReference type="InterPro" id="IPR025997">
    <property type="entry name" value="SBP_2_dom"/>
</dbReference>
<dbReference type="PANTHER" id="PTHR46847">
    <property type="entry name" value="D-ALLOSE-BINDING PERIPLASMIC PROTEIN-RELATED"/>
    <property type="match status" value="1"/>
</dbReference>